<gene>
    <name evidence="2" type="ORF">UT30_C0009G0012</name>
</gene>
<accession>A0A0G0QRP8</accession>
<reference evidence="2 3" key="1">
    <citation type="journal article" date="2015" name="Nature">
        <title>rRNA introns, odd ribosomes, and small enigmatic genomes across a large radiation of phyla.</title>
        <authorList>
            <person name="Brown C.T."/>
            <person name="Hug L.A."/>
            <person name="Thomas B.C."/>
            <person name="Sharon I."/>
            <person name="Castelle C.J."/>
            <person name="Singh A."/>
            <person name="Wilkins M.J."/>
            <person name="Williams K.H."/>
            <person name="Banfield J.F."/>
        </authorList>
    </citation>
    <scope>NUCLEOTIDE SEQUENCE [LARGE SCALE GENOMIC DNA]</scope>
</reference>
<evidence type="ECO:0000313" key="3">
    <source>
        <dbReference type="Proteomes" id="UP000033935"/>
    </source>
</evidence>
<keyword evidence="1" id="KW-0472">Membrane</keyword>
<dbReference type="EMBL" id="LBWG01000009">
    <property type="protein sequence ID" value="KKR04302.1"/>
    <property type="molecule type" value="Genomic_DNA"/>
</dbReference>
<protein>
    <submittedName>
        <fullName evidence="2">Uncharacterized protein</fullName>
    </submittedName>
</protein>
<evidence type="ECO:0000256" key="1">
    <source>
        <dbReference type="SAM" id="Phobius"/>
    </source>
</evidence>
<keyword evidence="1" id="KW-0812">Transmembrane</keyword>
<proteinExistence type="predicted"/>
<feature type="transmembrane region" description="Helical" evidence="1">
    <location>
        <begin position="20"/>
        <end position="44"/>
    </location>
</feature>
<keyword evidence="1" id="KW-1133">Transmembrane helix</keyword>
<dbReference type="Proteomes" id="UP000033935">
    <property type="component" value="Unassembled WGS sequence"/>
</dbReference>
<comment type="caution">
    <text evidence="2">The sequence shown here is derived from an EMBL/GenBank/DDBJ whole genome shotgun (WGS) entry which is preliminary data.</text>
</comment>
<evidence type="ECO:0000313" key="2">
    <source>
        <dbReference type="EMBL" id="KKR04302.1"/>
    </source>
</evidence>
<sequence length="427" mass="49045">MERLHIPFSRHTQTTRRQRWVVWVLGAILLICLFLLSRVGVVWFSRNTIFSLAPEETVLAVQVQLTKKTQPIWQEFLHSVPLISKRSLDIKDLIPFTHGELAVFITQQGDRAVAIRTTKNELPQTLLEKYHISVQEKGDFILLSEKLLPITGVLTSSRRSFFPLLQNLWLGKVMIPQEKQEGMIYYNASSTVIQFKTKKQISTEQKSVKNADLYLNQLFLNENDVSSVKSMHRLFTFFLKEGDETKPLLLNDQEISVLFRQTQTSTDTLLIFKNHSFTTQDVTRNLQIIGALAKPSFAKVPLPDGTSYDKIIVSPDLIPVEQISLNEENLYRVAGGTHEFILALFKNNELLLSNSQTFIEDYLAQSSDEKKNLCETHDYLNPEVLLSQIQLESFNSLVSVYEKIFSKFSLISFETKKYSMNIQLCSN</sequence>
<name>A0A0G0QRP8_9BACT</name>
<organism evidence="2 3">
    <name type="scientific">Candidatus Uhrbacteria bacterium GW2011_GWF2_39_13</name>
    <dbReference type="NCBI Taxonomy" id="1618995"/>
    <lineage>
        <taxon>Bacteria</taxon>
        <taxon>Candidatus Uhriibacteriota</taxon>
    </lineage>
</organism>
<dbReference type="AlphaFoldDB" id="A0A0G0QRP8"/>